<sequence length="300" mass="34139">MWNKLKIQLSQTDLILKLLDPKHMKECKPVNKPCNGSLLQEIDSTKEPIKITEYHQIIGSLNYLAQHTRPAIMFTVSQLCRFSTTPNTKQWVALKHLLRYLKGTGNVYLEYTKSTLIHPISELTGWADADYGNSRDNRKSISGNLVLFFNNPISWLSKKQSVVAQSTTEAEYISMNTCAKQLRWLTFVLKDLGQNLTKPTLFDDNPGAVIISKQASLNANTKHIEICFQYLRDCVTKKLLNIVQVSSNQMIANILTKPLNTLKVIQALQKLHLVLNGETKRCHYINECKHGTRVNRVVST</sequence>
<gene>
    <name evidence="1" type="ORF">O181_017506</name>
</gene>
<dbReference type="OrthoDB" id="3344688at2759"/>
<keyword evidence="2" id="KW-1185">Reference proteome</keyword>
<organism evidence="1 2">
    <name type="scientific">Austropuccinia psidii MF-1</name>
    <dbReference type="NCBI Taxonomy" id="1389203"/>
    <lineage>
        <taxon>Eukaryota</taxon>
        <taxon>Fungi</taxon>
        <taxon>Dikarya</taxon>
        <taxon>Basidiomycota</taxon>
        <taxon>Pucciniomycotina</taxon>
        <taxon>Pucciniomycetes</taxon>
        <taxon>Pucciniales</taxon>
        <taxon>Sphaerophragmiaceae</taxon>
        <taxon>Austropuccinia</taxon>
    </lineage>
</organism>
<dbReference type="EMBL" id="AVOT02004934">
    <property type="protein sequence ID" value="MBW0477791.1"/>
    <property type="molecule type" value="Genomic_DNA"/>
</dbReference>
<accession>A0A9Q3GS16</accession>
<protein>
    <recommendedName>
        <fullName evidence="3">Reverse transcriptase Ty1/copia-type domain-containing protein</fullName>
    </recommendedName>
</protein>
<evidence type="ECO:0000313" key="1">
    <source>
        <dbReference type="EMBL" id="MBW0477791.1"/>
    </source>
</evidence>
<dbReference type="PANTHER" id="PTHR11439">
    <property type="entry name" value="GAG-POL-RELATED RETROTRANSPOSON"/>
    <property type="match status" value="1"/>
</dbReference>
<dbReference type="AlphaFoldDB" id="A0A9Q3GS16"/>
<evidence type="ECO:0008006" key="3">
    <source>
        <dbReference type="Google" id="ProtNLM"/>
    </source>
</evidence>
<dbReference type="CDD" id="cd09272">
    <property type="entry name" value="RNase_HI_RT_Ty1"/>
    <property type="match status" value="1"/>
</dbReference>
<dbReference type="Proteomes" id="UP000765509">
    <property type="component" value="Unassembled WGS sequence"/>
</dbReference>
<reference evidence="1" key="1">
    <citation type="submission" date="2021-03" db="EMBL/GenBank/DDBJ databases">
        <title>Draft genome sequence of rust myrtle Austropuccinia psidii MF-1, a brazilian biotype.</title>
        <authorList>
            <person name="Quecine M.C."/>
            <person name="Pachon D.M.R."/>
            <person name="Bonatelli M.L."/>
            <person name="Correr F.H."/>
            <person name="Franceschini L.M."/>
            <person name="Leite T.F."/>
            <person name="Margarido G.R.A."/>
            <person name="Almeida C.A."/>
            <person name="Ferrarezi J.A."/>
            <person name="Labate C.A."/>
        </authorList>
    </citation>
    <scope>NUCLEOTIDE SEQUENCE</scope>
    <source>
        <strain evidence="1">MF-1</strain>
    </source>
</reference>
<evidence type="ECO:0000313" key="2">
    <source>
        <dbReference type="Proteomes" id="UP000765509"/>
    </source>
</evidence>
<comment type="caution">
    <text evidence="1">The sequence shown here is derived from an EMBL/GenBank/DDBJ whole genome shotgun (WGS) entry which is preliminary data.</text>
</comment>
<proteinExistence type="predicted"/>
<name>A0A9Q3GS16_9BASI</name>
<dbReference type="PANTHER" id="PTHR11439:SF483">
    <property type="entry name" value="PEPTIDE SYNTHASE GLIP-LIKE, PUTATIVE (AFU_ORTHOLOGUE AFUA_3G12920)-RELATED"/>
    <property type="match status" value="1"/>
</dbReference>